<sequence length="353" mass="39325">MLEQWKQIERHFLKVKDVMSNCWPIGNETDLLTVYLSIALLYSLYKDVCDEEVIVGCYEAAQRARRCGAYKLSKNEFAEVQQYCDTIENIFFLRNQRVTNGRSHFIDEPLADERTVRHMGGPPPERAPYRRLPNGKAILAEYGKMTYNATTKLSKIIAKARALEALKIVRGLREADNTGEVPVVNTSHSKKLSHQLSEKPTKSPDGITQSVKQLVDSIVDQVAGQPVAAQNGDSVAGGSVAIITRHEPTFDDNSKLGAVIPADPMAPDDRQSKLLSSSAASNRTRQNNCQNGHIFVETTTVTVETFETRTICEEPIRDSGTQLERPKRLSGAVGDRKVCLRITSFCADIFRIL</sequence>
<proteinExistence type="predicted"/>
<dbReference type="EMBL" id="UYWY01020080">
    <property type="protein sequence ID" value="VDM40434.1"/>
    <property type="molecule type" value="Genomic_DNA"/>
</dbReference>
<evidence type="ECO:0000313" key="2">
    <source>
        <dbReference type="EMBL" id="VDM40434.1"/>
    </source>
</evidence>
<accession>A0A183UKU3</accession>
<evidence type="ECO:0000313" key="4">
    <source>
        <dbReference type="WBParaSite" id="TCNE_0000911301-mRNA-1"/>
    </source>
</evidence>
<keyword evidence="3" id="KW-1185">Reference proteome</keyword>
<reference evidence="4" key="1">
    <citation type="submission" date="2016-06" db="UniProtKB">
        <authorList>
            <consortium name="WormBaseParasite"/>
        </authorList>
    </citation>
    <scope>IDENTIFICATION</scope>
</reference>
<organism evidence="3 4">
    <name type="scientific">Toxocara canis</name>
    <name type="common">Canine roundworm</name>
    <dbReference type="NCBI Taxonomy" id="6265"/>
    <lineage>
        <taxon>Eukaryota</taxon>
        <taxon>Metazoa</taxon>
        <taxon>Ecdysozoa</taxon>
        <taxon>Nematoda</taxon>
        <taxon>Chromadorea</taxon>
        <taxon>Rhabditida</taxon>
        <taxon>Spirurina</taxon>
        <taxon>Ascaridomorpha</taxon>
        <taxon>Ascaridoidea</taxon>
        <taxon>Toxocaridae</taxon>
        <taxon>Toxocara</taxon>
    </lineage>
</organism>
<gene>
    <name evidence="2" type="ORF">TCNE_LOCUS9113</name>
</gene>
<feature type="region of interest" description="Disordered" evidence="1">
    <location>
        <begin position="264"/>
        <end position="285"/>
    </location>
</feature>
<feature type="compositionally biased region" description="Polar residues" evidence="1">
    <location>
        <begin position="273"/>
        <end position="285"/>
    </location>
</feature>
<dbReference type="Proteomes" id="UP000050794">
    <property type="component" value="Unassembled WGS sequence"/>
</dbReference>
<dbReference type="WBParaSite" id="TCNE_0000911301-mRNA-1">
    <property type="protein sequence ID" value="TCNE_0000911301-mRNA-1"/>
    <property type="gene ID" value="TCNE_0000911301"/>
</dbReference>
<feature type="region of interest" description="Disordered" evidence="1">
    <location>
        <begin position="180"/>
        <end position="206"/>
    </location>
</feature>
<protein>
    <submittedName>
        <fullName evidence="4">Reverse transcriptase domain-containing protein</fullName>
    </submittedName>
</protein>
<evidence type="ECO:0000313" key="3">
    <source>
        <dbReference type="Proteomes" id="UP000050794"/>
    </source>
</evidence>
<reference evidence="2 3" key="2">
    <citation type="submission" date="2018-11" db="EMBL/GenBank/DDBJ databases">
        <authorList>
            <consortium name="Pathogen Informatics"/>
        </authorList>
    </citation>
    <scope>NUCLEOTIDE SEQUENCE [LARGE SCALE GENOMIC DNA]</scope>
</reference>
<evidence type="ECO:0000256" key="1">
    <source>
        <dbReference type="SAM" id="MobiDB-lite"/>
    </source>
</evidence>
<name>A0A183UKU3_TOXCA</name>
<dbReference type="AlphaFoldDB" id="A0A183UKU3"/>